<name>A0A6G6ACA1_9VIRU</name>
<accession>A0A6G6ACA1</accession>
<reference evidence="1" key="1">
    <citation type="submission" date="2019-07" db="EMBL/GenBank/DDBJ databases">
        <title>The discovery of a new lineage B mimivirus raises questions about particles surface fibrils.</title>
        <authorList>
            <person name="Silva L.K.S."/>
            <person name="Rodrigues R.A.L."/>
            <person name="Andrade A.C.S.P."/>
            <person name="Hikida H."/>
            <person name="Andreani J."/>
            <person name="Levasseur A."/>
            <person name="La Scola B."/>
            <person name="Abrahao J.S."/>
        </authorList>
    </citation>
    <scope>NUCLEOTIDE SEQUENCE</scope>
    <source>
        <strain evidence="1">B60</strain>
    </source>
</reference>
<dbReference type="EMBL" id="MN175499">
    <property type="protein sequence ID" value="QID06479.1"/>
    <property type="molecule type" value="Genomic_DNA"/>
</dbReference>
<proteinExistence type="predicted"/>
<evidence type="ECO:0008006" key="2">
    <source>
        <dbReference type="Google" id="ProtNLM"/>
    </source>
</evidence>
<organism evidence="1">
    <name type="scientific">Borely moumouvirus</name>
    <dbReference type="NCBI Taxonomy" id="2712067"/>
    <lineage>
        <taxon>Viruses</taxon>
        <taxon>Varidnaviria</taxon>
        <taxon>Bamfordvirae</taxon>
        <taxon>Nucleocytoviricota</taxon>
        <taxon>Megaviricetes</taxon>
        <taxon>Imitervirales</taxon>
        <taxon>Mimiviridae</taxon>
        <taxon>Megamimivirinae</taxon>
        <taxon>Moumouvirus</taxon>
    </lineage>
</organism>
<protein>
    <recommendedName>
        <fullName evidence="2">F-box and FNIp repeat-containing protein</fullName>
    </recommendedName>
</protein>
<evidence type="ECO:0000313" key="1">
    <source>
        <dbReference type="EMBL" id="QID06479.1"/>
    </source>
</evidence>
<sequence length="246" mass="29261">MILCDDIWWIIILLINDKDKTNLFSTCKYLRYFRDKVYYTDIYNYRKVLYLPFFNNFTSLNFIAETPVIPNGIKYLTISNNFRGSLKIIPLSVIKITIDYCIYNKFESFLEGTGAEIHIINKPYTRRVKSSIYGFMDVLEDTCGPKCGLITSIEPFLGYNTEDGILFKNVMDDFSNYVSSHIYSYENILSKLIKKYLNRTTDPLSKKIPLKKLLKKYNKKEKIYHPHNNKFYKNNKYKQKFIPRHK</sequence>